<dbReference type="InterPro" id="IPR053247">
    <property type="entry name" value="GPCR_GPR1/git3-like"/>
</dbReference>
<feature type="transmembrane region" description="Helical" evidence="6">
    <location>
        <begin position="60"/>
        <end position="81"/>
    </location>
</feature>
<evidence type="ECO:0000256" key="2">
    <source>
        <dbReference type="ARBA" id="ARBA00022692"/>
    </source>
</evidence>
<evidence type="ECO:0000256" key="3">
    <source>
        <dbReference type="ARBA" id="ARBA00022989"/>
    </source>
</evidence>
<keyword evidence="4 6" id="KW-0472">Membrane</keyword>
<feature type="transmembrane region" description="Helical" evidence="6">
    <location>
        <begin position="171"/>
        <end position="191"/>
    </location>
</feature>
<dbReference type="Proteomes" id="UP000294847">
    <property type="component" value="Chromosome 5"/>
</dbReference>
<evidence type="ECO:0000313" key="8">
    <source>
        <dbReference type="Proteomes" id="UP000294847"/>
    </source>
</evidence>
<evidence type="ECO:0000256" key="4">
    <source>
        <dbReference type="ARBA" id="ARBA00023136"/>
    </source>
</evidence>
<dbReference type="PANTHER" id="PTHR42058:SF1">
    <property type="entry name" value="G-PROTEIN COUPLED RECEPTORS FAMILY 2 PROFILE 2 DOMAIN-CONTAINING PROTEIN"/>
    <property type="match status" value="1"/>
</dbReference>
<evidence type="ECO:0000256" key="6">
    <source>
        <dbReference type="SAM" id="Phobius"/>
    </source>
</evidence>
<dbReference type="PANTHER" id="PTHR42058">
    <property type="entry name" value="G_PROTEIN_RECEP_F2_4 DOMAIN-CONTAINING PROTEIN"/>
    <property type="match status" value="1"/>
</dbReference>
<keyword evidence="3 6" id="KW-1133">Transmembrane helix</keyword>
<dbReference type="AlphaFoldDB" id="A0A4P7NL28"/>
<dbReference type="GO" id="GO:0016020">
    <property type="term" value="C:membrane"/>
    <property type="evidence" value="ECO:0007669"/>
    <property type="project" value="UniProtKB-SubCell"/>
</dbReference>
<organism evidence="7 8">
    <name type="scientific">Pyricularia oryzae</name>
    <name type="common">Rice blast fungus</name>
    <name type="synonym">Magnaporthe oryzae</name>
    <dbReference type="NCBI Taxonomy" id="318829"/>
    <lineage>
        <taxon>Eukaryota</taxon>
        <taxon>Fungi</taxon>
        <taxon>Dikarya</taxon>
        <taxon>Ascomycota</taxon>
        <taxon>Pezizomycotina</taxon>
        <taxon>Sordariomycetes</taxon>
        <taxon>Sordariomycetidae</taxon>
        <taxon>Magnaporthales</taxon>
        <taxon>Pyriculariaceae</taxon>
        <taxon>Pyricularia</taxon>
    </lineage>
</organism>
<dbReference type="Gene3D" id="1.20.1070.10">
    <property type="entry name" value="Rhodopsin 7-helix transmembrane proteins"/>
    <property type="match status" value="1"/>
</dbReference>
<dbReference type="GO" id="GO:0004930">
    <property type="term" value="F:G protein-coupled receptor activity"/>
    <property type="evidence" value="ECO:0007669"/>
    <property type="project" value="InterPro"/>
</dbReference>
<evidence type="ECO:0000313" key="7">
    <source>
        <dbReference type="EMBL" id="QBZ62766.1"/>
    </source>
</evidence>
<dbReference type="InterPro" id="IPR017981">
    <property type="entry name" value="GPCR_2-like_7TM"/>
</dbReference>
<evidence type="ECO:0000256" key="1">
    <source>
        <dbReference type="ARBA" id="ARBA00004141"/>
    </source>
</evidence>
<feature type="transmembrane region" description="Helical" evidence="6">
    <location>
        <begin position="88"/>
        <end position="110"/>
    </location>
</feature>
<accession>A0A4P7NL28</accession>
<dbReference type="InterPro" id="IPR000832">
    <property type="entry name" value="GPCR_2_secretin-like"/>
</dbReference>
<feature type="transmembrane region" description="Helical" evidence="6">
    <location>
        <begin position="130"/>
        <end position="150"/>
    </location>
</feature>
<dbReference type="PROSITE" id="PS50261">
    <property type="entry name" value="G_PROTEIN_RECEP_F2_4"/>
    <property type="match status" value="1"/>
</dbReference>
<feature type="region of interest" description="Disordered" evidence="5">
    <location>
        <begin position="410"/>
        <end position="529"/>
    </location>
</feature>
<keyword evidence="2 6" id="KW-0812">Transmembrane</keyword>
<comment type="subcellular location">
    <subcellularLocation>
        <location evidence="1">Membrane</location>
        <topology evidence="1">Multi-pass membrane protein</topology>
    </subcellularLocation>
</comment>
<sequence length="529" mass="58543">MAFNGCPRPFLNAANFMNTTGFINGRLCSEIGTTTCCLPCPMTDWVYPESFNVLGRVSEIVAVVSTAACIFLLLSWAFLPVEKTHRHYLSICLTLGVVLMNLGFVIPLAADPDQCADAITPHDMKSSSTCAASGAFLIFGGWLGVMWIFLRALSLHLQICWGTVAGKTFMWFAHAAGWGIPLLGITLTLVFSGVSFRFGSTCHVNHENSLAILWIPLLVFAGFTIAIQFGTFGYCVKVYLASLADNSSSTGGSGLPTTANSVKSLSPRQTYRRVRRVVELQWRGILIVLIIVADVVYFSIVFVFQDRTVENIREKPETAKEFLTCLFLNPNNREECFDEASKLVMSQATAFSVLLLLGMNGFWLLLLLGRWTMMTAWSDLFMSILGRRKPEFVSADARFDMIKNNRRSYEMLSRDTGKKQMDDSVSPSPGTSISMSPPPPARQPSVGATYDRNNNINNNNDGSTPSGRRTPDYLGQAARYHAPMRSFSSPRPPPTPQNVRWDSSEMYGGRDNNIPRDMGDVSPISMNRI</sequence>
<dbReference type="GO" id="GO:0007166">
    <property type="term" value="P:cell surface receptor signaling pathway"/>
    <property type="evidence" value="ECO:0007669"/>
    <property type="project" value="InterPro"/>
</dbReference>
<evidence type="ECO:0000256" key="5">
    <source>
        <dbReference type="SAM" id="MobiDB-lite"/>
    </source>
</evidence>
<dbReference type="EMBL" id="CP034208">
    <property type="protein sequence ID" value="QBZ62766.1"/>
    <property type="molecule type" value="Genomic_DNA"/>
</dbReference>
<feature type="transmembrane region" description="Helical" evidence="6">
    <location>
        <begin position="348"/>
        <end position="368"/>
    </location>
</feature>
<feature type="transmembrane region" description="Helical" evidence="6">
    <location>
        <begin position="211"/>
        <end position="236"/>
    </location>
</feature>
<feature type="compositionally biased region" description="Basic and acidic residues" evidence="5">
    <location>
        <begin position="410"/>
        <end position="422"/>
    </location>
</feature>
<reference evidence="7 8" key="1">
    <citation type="journal article" date="2019" name="Mol. Biol. Evol.">
        <title>Blast fungal genomes show frequent chromosomal changes, gene gains and losses, and effector gene turnover.</title>
        <authorList>
            <person name="Gomez Luciano L.B."/>
            <person name="Jason Tsai I."/>
            <person name="Chuma I."/>
            <person name="Tosa Y."/>
            <person name="Chen Y.H."/>
            <person name="Li J.Y."/>
            <person name="Li M.Y."/>
            <person name="Jade Lu M.Y."/>
            <person name="Nakayashiki H."/>
            <person name="Li W.H."/>
        </authorList>
    </citation>
    <scope>NUCLEOTIDE SEQUENCE [LARGE SCALE GENOMIC DNA]</scope>
    <source>
        <strain evidence="7">MZ5-1-6</strain>
    </source>
</reference>
<dbReference type="VEuPathDB" id="FungiDB:M_BR32_EuGene_00022761"/>
<feature type="transmembrane region" description="Helical" evidence="6">
    <location>
        <begin position="282"/>
        <end position="304"/>
    </location>
</feature>
<proteinExistence type="predicted"/>
<gene>
    <name evidence="7" type="ORF">PoMZ_11653</name>
</gene>
<dbReference type="Pfam" id="PF00002">
    <property type="entry name" value="7tm_2"/>
    <property type="match status" value="1"/>
</dbReference>
<protein>
    <submittedName>
        <fullName evidence="7">Uncharacterized protein</fullName>
    </submittedName>
</protein>
<name>A0A4P7NL28_PYROR</name>
<feature type="compositionally biased region" description="Polar residues" evidence="5">
    <location>
        <begin position="423"/>
        <end position="435"/>
    </location>
</feature>